<organism evidence="1 2">
    <name type="scientific">Diphasiastrum complanatum</name>
    <name type="common">Issler's clubmoss</name>
    <name type="synonym">Lycopodium complanatum</name>
    <dbReference type="NCBI Taxonomy" id="34168"/>
    <lineage>
        <taxon>Eukaryota</taxon>
        <taxon>Viridiplantae</taxon>
        <taxon>Streptophyta</taxon>
        <taxon>Embryophyta</taxon>
        <taxon>Tracheophyta</taxon>
        <taxon>Lycopodiopsida</taxon>
        <taxon>Lycopodiales</taxon>
        <taxon>Lycopodiaceae</taxon>
        <taxon>Lycopodioideae</taxon>
        <taxon>Diphasiastrum</taxon>
    </lineage>
</organism>
<accession>A0ACC2B575</accession>
<gene>
    <name evidence="1" type="ORF">O6H91_17G028700</name>
</gene>
<proteinExistence type="predicted"/>
<dbReference type="Proteomes" id="UP001162992">
    <property type="component" value="Chromosome 17"/>
</dbReference>
<evidence type="ECO:0000313" key="1">
    <source>
        <dbReference type="EMBL" id="KAJ7524943.1"/>
    </source>
</evidence>
<protein>
    <submittedName>
        <fullName evidence="1">Uncharacterized protein</fullName>
    </submittedName>
</protein>
<name>A0ACC2B575_DIPCM</name>
<dbReference type="EMBL" id="CM055108">
    <property type="protein sequence ID" value="KAJ7524943.1"/>
    <property type="molecule type" value="Genomic_DNA"/>
</dbReference>
<comment type="caution">
    <text evidence="1">The sequence shown here is derived from an EMBL/GenBank/DDBJ whole genome shotgun (WGS) entry which is preliminary data.</text>
</comment>
<evidence type="ECO:0000313" key="2">
    <source>
        <dbReference type="Proteomes" id="UP001162992"/>
    </source>
</evidence>
<reference evidence="2" key="1">
    <citation type="journal article" date="2024" name="Proc. Natl. Acad. Sci. U.S.A.">
        <title>Extraordinary preservation of gene collinearity over three hundred million years revealed in homosporous lycophytes.</title>
        <authorList>
            <person name="Li C."/>
            <person name="Wickell D."/>
            <person name="Kuo L.Y."/>
            <person name="Chen X."/>
            <person name="Nie B."/>
            <person name="Liao X."/>
            <person name="Peng D."/>
            <person name="Ji J."/>
            <person name="Jenkins J."/>
            <person name="Williams M."/>
            <person name="Shu S."/>
            <person name="Plott C."/>
            <person name="Barry K."/>
            <person name="Rajasekar S."/>
            <person name="Grimwood J."/>
            <person name="Han X."/>
            <person name="Sun S."/>
            <person name="Hou Z."/>
            <person name="He W."/>
            <person name="Dai G."/>
            <person name="Sun C."/>
            <person name="Schmutz J."/>
            <person name="Leebens-Mack J.H."/>
            <person name="Li F.W."/>
            <person name="Wang L."/>
        </authorList>
    </citation>
    <scope>NUCLEOTIDE SEQUENCE [LARGE SCALE GENOMIC DNA]</scope>
    <source>
        <strain evidence="2">cv. PW_Plant_1</strain>
    </source>
</reference>
<keyword evidence="2" id="KW-1185">Reference proteome</keyword>
<sequence>MAGAMLGGSRTRLLRLISTASAAASTKPSSSALINNLLLLRGFGSTSTDCVEGRLNDATLFTLSIGKQHSSLLARRGSGVRGILTSASSSSNVEQLRGAREQVKEIINKYHCNPILVRLAWHDAGTYDKNVIEWPKCGGANGSIRFSPELNHAANAGLQNALRLLEPVKEKFPHVSFADLFQLASATAVELAGGPKIPMRYGRLDTSGPEDCAKEGKLPAAGPPNPAEHIRVVFYRMGFNDKEIVALSGAHTLGRSRPERSGWGVASTKYTKDGPGSPGGQSWTAQWLKFDNSYFKDIKEKRDKDLLVLPTDAMLFEDPSFKVYAEKYVESQDAFFEDYAKAHSKLSELGSKFQPSEGLFIDGDAT</sequence>